<dbReference type="EMBL" id="FXXQ01000011">
    <property type="protein sequence ID" value="SMX25049.1"/>
    <property type="molecule type" value="Genomic_DNA"/>
</dbReference>
<name>A0A238J2U0_9RHOB</name>
<evidence type="ECO:0000313" key="2">
    <source>
        <dbReference type="Proteomes" id="UP000201838"/>
    </source>
</evidence>
<reference evidence="1 2" key="1">
    <citation type="submission" date="2017-05" db="EMBL/GenBank/DDBJ databases">
        <authorList>
            <person name="Song R."/>
            <person name="Chenine A.L."/>
            <person name="Ruprecht R.M."/>
        </authorList>
    </citation>
    <scope>NUCLEOTIDE SEQUENCE [LARGE SCALE GENOMIC DNA]</scope>
    <source>
        <strain evidence="1 2">CECT 8489</strain>
    </source>
</reference>
<gene>
    <name evidence="1" type="ORF">BOA8489_03183</name>
</gene>
<accession>A0A238J2U0</accession>
<keyword evidence="2" id="KW-1185">Reference proteome</keyword>
<dbReference type="Proteomes" id="UP000201838">
    <property type="component" value="Unassembled WGS sequence"/>
</dbReference>
<evidence type="ECO:0000313" key="1">
    <source>
        <dbReference type="EMBL" id="SMX25049.1"/>
    </source>
</evidence>
<organism evidence="1 2">
    <name type="scientific">Boseongicola aestuarii</name>
    <dbReference type="NCBI Taxonomy" id="1470561"/>
    <lineage>
        <taxon>Bacteria</taxon>
        <taxon>Pseudomonadati</taxon>
        <taxon>Pseudomonadota</taxon>
        <taxon>Alphaproteobacteria</taxon>
        <taxon>Rhodobacterales</taxon>
        <taxon>Paracoccaceae</taxon>
        <taxon>Boseongicola</taxon>
    </lineage>
</organism>
<dbReference type="AlphaFoldDB" id="A0A238J2U0"/>
<proteinExistence type="predicted"/>
<protein>
    <submittedName>
        <fullName evidence="1">Uncharacterized protein</fullName>
    </submittedName>
</protein>
<sequence>MTFGPRAASVTLGSEQFSVCVEVKELGYWSFGVVVLSEVGMAAS</sequence>